<accession>A0ABU4S4A9</accession>
<dbReference type="EMBL" id="JAXAFO010000030">
    <property type="protein sequence ID" value="MDX6850728.1"/>
    <property type="molecule type" value="Genomic_DNA"/>
</dbReference>
<gene>
    <name evidence="1" type="ORF">SCD92_15245</name>
</gene>
<reference evidence="1 2" key="1">
    <citation type="submission" date="2023-11" db="EMBL/GenBank/DDBJ databases">
        <title>Gilvimarinus fulvus sp. nov., isolated from the surface of Kelp.</title>
        <authorList>
            <person name="Sun Y.Y."/>
            <person name="Gong Y."/>
            <person name="Du Z.J."/>
        </authorList>
    </citation>
    <scope>NUCLEOTIDE SEQUENCE [LARGE SCALE GENOMIC DNA]</scope>
    <source>
        <strain evidence="1 2">SDUM040013</strain>
    </source>
</reference>
<name>A0ABU4S4A9_9GAMM</name>
<evidence type="ECO:0000313" key="2">
    <source>
        <dbReference type="Proteomes" id="UP001273505"/>
    </source>
</evidence>
<evidence type="ECO:0000313" key="1">
    <source>
        <dbReference type="EMBL" id="MDX6850728.1"/>
    </source>
</evidence>
<dbReference type="RefSeq" id="WP_302720701.1">
    <property type="nucleotide sequence ID" value="NZ_JAULRU010000172.1"/>
</dbReference>
<protein>
    <submittedName>
        <fullName evidence="1">Uncharacterized protein</fullName>
    </submittedName>
</protein>
<comment type="caution">
    <text evidence="1">The sequence shown here is derived from an EMBL/GenBank/DDBJ whole genome shotgun (WGS) entry which is preliminary data.</text>
</comment>
<keyword evidence="2" id="KW-1185">Reference proteome</keyword>
<proteinExistence type="predicted"/>
<dbReference type="Proteomes" id="UP001273505">
    <property type="component" value="Unassembled WGS sequence"/>
</dbReference>
<sequence>MILCSGKTKVKAPIDHVFSCMTDIEIFKKMSFEENRATIKSIEYNKKNPFGKGERIVVICEKVKTILIVEENKSPNYLKIRVIPYQKLNETFGGGYIETVLEQRELFTFYNYNFVSDRTPSGFWKVFVKFIGFMYKLSCRRAHNKFNGFVLEKK</sequence>
<organism evidence="1 2">
    <name type="scientific">Gilvimarinus gilvus</name>
    <dbReference type="NCBI Taxonomy" id="3058038"/>
    <lineage>
        <taxon>Bacteria</taxon>
        <taxon>Pseudomonadati</taxon>
        <taxon>Pseudomonadota</taxon>
        <taxon>Gammaproteobacteria</taxon>
        <taxon>Cellvibrionales</taxon>
        <taxon>Cellvibrionaceae</taxon>
        <taxon>Gilvimarinus</taxon>
    </lineage>
</organism>